<dbReference type="Proteomes" id="UP000190626">
    <property type="component" value="Unassembled WGS sequence"/>
</dbReference>
<reference evidence="2" key="1">
    <citation type="submission" date="2016-07" db="EMBL/GenBank/DDBJ databases">
        <authorList>
            <person name="Florea S."/>
            <person name="Webb J.S."/>
            <person name="Jaromczyk J."/>
            <person name="Schardl C.L."/>
        </authorList>
    </citation>
    <scope>NUCLEOTIDE SEQUENCE [LARGE SCALE GENOMIC DNA]</scope>
    <source>
        <strain evidence="2">CY1</strain>
    </source>
</reference>
<gene>
    <name evidence="1" type="ORF">BC351_21985</name>
</gene>
<name>A0A1V4HNU4_9BACL</name>
<dbReference type="RefSeq" id="WP_079411420.1">
    <property type="nucleotide sequence ID" value="NZ_MBTG01000008.1"/>
</dbReference>
<dbReference type="OrthoDB" id="2586962at2"/>
<evidence type="ECO:0000313" key="1">
    <source>
        <dbReference type="EMBL" id="OPH59005.1"/>
    </source>
</evidence>
<proteinExistence type="predicted"/>
<sequence length="198" mass="23369">MLTLKSWASFFNRDSVDVYHTVKVRAPRDFFNRAEVFIEDMKYTTNEELVGVNVTFIVKLLFDNFLDRVRQGNDLYDYLLDLRENYSHLLHANSVLADKDVRPIRSVPKFQWSLTHRLGGMGDRDYLTLNIGVHPREVNRIAVFFADWDCKYETSLDMDLNELVTLLFIEFIIELRNGFEEETKKDIMTTILAKWEEG</sequence>
<dbReference type="STRING" id="1469647.BC351_21985"/>
<dbReference type="EMBL" id="MBTG01000008">
    <property type="protein sequence ID" value="OPH59005.1"/>
    <property type="molecule type" value="Genomic_DNA"/>
</dbReference>
<protein>
    <submittedName>
        <fullName evidence="1">Uncharacterized protein</fullName>
    </submittedName>
</protein>
<comment type="caution">
    <text evidence="1">The sequence shown here is derived from an EMBL/GenBank/DDBJ whole genome shotgun (WGS) entry which is preliminary data.</text>
</comment>
<organism evidence="1 2">
    <name type="scientific">Paenibacillus ferrarius</name>
    <dbReference type="NCBI Taxonomy" id="1469647"/>
    <lineage>
        <taxon>Bacteria</taxon>
        <taxon>Bacillati</taxon>
        <taxon>Bacillota</taxon>
        <taxon>Bacilli</taxon>
        <taxon>Bacillales</taxon>
        <taxon>Paenibacillaceae</taxon>
        <taxon>Paenibacillus</taxon>
    </lineage>
</organism>
<dbReference type="AlphaFoldDB" id="A0A1V4HNU4"/>
<evidence type="ECO:0000313" key="2">
    <source>
        <dbReference type="Proteomes" id="UP000190626"/>
    </source>
</evidence>
<accession>A0A1V4HNU4</accession>
<keyword evidence="2" id="KW-1185">Reference proteome</keyword>